<proteinExistence type="predicted"/>
<dbReference type="AlphaFoldDB" id="A0AAV2MJZ8"/>
<keyword evidence="3" id="KW-1185">Reference proteome</keyword>
<keyword evidence="1" id="KW-0812">Transmembrane</keyword>
<dbReference type="Proteomes" id="UP001497482">
    <property type="component" value="Chromosome 8"/>
</dbReference>
<accession>A0AAV2MJZ8</accession>
<sequence>MLECGGCYVDVLWCVVVEKLLGMLVVGFGGGDVVIWWGVMWGLEMLWDLVEEGIGGVGGWGLGWCVMEGGGEICRDVLVDDGDFMGGGLDDGGVGLVVVDEGGGGDMDWRFGVLGGGGLWGWG</sequence>
<organism evidence="2 3">
    <name type="scientific">Knipowitschia caucasica</name>
    <name type="common">Caucasian dwarf goby</name>
    <name type="synonym">Pomatoschistus caucasicus</name>
    <dbReference type="NCBI Taxonomy" id="637954"/>
    <lineage>
        <taxon>Eukaryota</taxon>
        <taxon>Metazoa</taxon>
        <taxon>Chordata</taxon>
        <taxon>Craniata</taxon>
        <taxon>Vertebrata</taxon>
        <taxon>Euteleostomi</taxon>
        <taxon>Actinopterygii</taxon>
        <taxon>Neopterygii</taxon>
        <taxon>Teleostei</taxon>
        <taxon>Neoteleostei</taxon>
        <taxon>Acanthomorphata</taxon>
        <taxon>Gobiaria</taxon>
        <taxon>Gobiiformes</taxon>
        <taxon>Gobioidei</taxon>
        <taxon>Gobiidae</taxon>
        <taxon>Gobiinae</taxon>
        <taxon>Knipowitschia</taxon>
    </lineage>
</organism>
<name>A0AAV2MJZ8_KNICA</name>
<protein>
    <submittedName>
        <fullName evidence="2">Uncharacterized protein</fullName>
    </submittedName>
</protein>
<evidence type="ECO:0000256" key="1">
    <source>
        <dbReference type="SAM" id="Phobius"/>
    </source>
</evidence>
<reference evidence="2 3" key="1">
    <citation type="submission" date="2024-04" db="EMBL/GenBank/DDBJ databases">
        <authorList>
            <person name="Waldvogel A.-M."/>
            <person name="Schoenle A."/>
        </authorList>
    </citation>
    <scope>NUCLEOTIDE SEQUENCE [LARGE SCALE GENOMIC DNA]</scope>
</reference>
<feature type="transmembrane region" description="Helical" evidence="1">
    <location>
        <begin position="20"/>
        <end position="39"/>
    </location>
</feature>
<evidence type="ECO:0000313" key="3">
    <source>
        <dbReference type="Proteomes" id="UP001497482"/>
    </source>
</evidence>
<keyword evidence="1" id="KW-1133">Transmembrane helix</keyword>
<dbReference type="EMBL" id="OZ035830">
    <property type="protein sequence ID" value="CAL1613754.1"/>
    <property type="molecule type" value="Genomic_DNA"/>
</dbReference>
<gene>
    <name evidence="2" type="ORF">KC01_LOCUS39910</name>
</gene>
<keyword evidence="1" id="KW-0472">Membrane</keyword>
<evidence type="ECO:0000313" key="2">
    <source>
        <dbReference type="EMBL" id="CAL1613754.1"/>
    </source>
</evidence>